<feature type="transmembrane region" description="Helical" evidence="7">
    <location>
        <begin position="216"/>
        <end position="236"/>
    </location>
</feature>
<dbReference type="GO" id="GO:0022857">
    <property type="term" value="F:transmembrane transporter activity"/>
    <property type="evidence" value="ECO:0007669"/>
    <property type="project" value="InterPro"/>
</dbReference>
<dbReference type="AlphaFoldDB" id="A0AAD8UX99"/>
<comment type="caution">
    <text evidence="9">The sequence shown here is derived from an EMBL/GenBank/DDBJ whole genome shotgun (WGS) entry which is preliminary data.</text>
</comment>
<dbReference type="PROSITE" id="PS50850">
    <property type="entry name" value="MFS"/>
    <property type="match status" value="1"/>
</dbReference>
<feature type="transmembrane region" description="Helical" evidence="7">
    <location>
        <begin position="394"/>
        <end position="416"/>
    </location>
</feature>
<keyword evidence="6 7" id="KW-0472">Membrane</keyword>
<feature type="transmembrane region" description="Helical" evidence="7">
    <location>
        <begin position="61"/>
        <end position="84"/>
    </location>
</feature>
<dbReference type="InterPro" id="IPR020846">
    <property type="entry name" value="MFS_dom"/>
</dbReference>
<dbReference type="PANTHER" id="PTHR23514:SF3">
    <property type="entry name" value="BYPASS OF STOP CODON PROTEIN 6"/>
    <property type="match status" value="1"/>
</dbReference>
<evidence type="ECO:0000256" key="3">
    <source>
        <dbReference type="ARBA" id="ARBA00022448"/>
    </source>
</evidence>
<proteinExistence type="inferred from homology"/>
<feature type="transmembrane region" description="Helical" evidence="7">
    <location>
        <begin position="187"/>
        <end position="210"/>
    </location>
</feature>
<dbReference type="FunFam" id="1.20.1250.20:FF:000308">
    <property type="entry name" value="MFS efflux transporter"/>
    <property type="match status" value="1"/>
</dbReference>
<accession>A0AAD8UX99</accession>
<evidence type="ECO:0000256" key="2">
    <source>
        <dbReference type="ARBA" id="ARBA00008335"/>
    </source>
</evidence>
<dbReference type="Pfam" id="PF07690">
    <property type="entry name" value="MFS_1"/>
    <property type="match status" value="1"/>
</dbReference>
<evidence type="ECO:0000313" key="10">
    <source>
        <dbReference type="Proteomes" id="UP001230504"/>
    </source>
</evidence>
<feature type="transmembrane region" description="Helical" evidence="7">
    <location>
        <begin position="273"/>
        <end position="296"/>
    </location>
</feature>
<evidence type="ECO:0000256" key="5">
    <source>
        <dbReference type="ARBA" id="ARBA00022989"/>
    </source>
</evidence>
<evidence type="ECO:0000313" key="9">
    <source>
        <dbReference type="EMBL" id="KAK1564190.1"/>
    </source>
</evidence>
<evidence type="ECO:0000256" key="4">
    <source>
        <dbReference type="ARBA" id="ARBA00022692"/>
    </source>
</evidence>
<keyword evidence="4 7" id="KW-0812">Transmembrane</keyword>
<dbReference type="InterPro" id="IPR011701">
    <property type="entry name" value="MFS"/>
</dbReference>
<comment type="subcellular location">
    <subcellularLocation>
        <location evidence="1">Endomembrane system</location>
        <topology evidence="1">Multi-pass membrane protein</topology>
    </subcellularLocation>
</comment>
<dbReference type="GO" id="GO:0012505">
    <property type="term" value="C:endomembrane system"/>
    <property type="evidence" value="ECO:0007669"/>
    <property type="project" value="UniProtKB-SubCell"/>
</dbReference>
<evidence type="ECO:0000256" key="7">
    <source>
        <dbReference type="SAM" id="Phobius"/>
    </source>
</evidence>
<evidence type="ECO:0000259" key="8">
    <source>
        <dbReference type="PROSITE" id="PS50850"/>
    </source>
</evidence>
<dbReference type="Gene3D" id="1.20.1250.20">
    <property type="entry name" value="MFS general substrate transporter like domains"/>
    <property type="match status" value="1"/>
</dbReference>
<evidence type="ECO:0000256" key="6">
    <source>
        <dbReference type="ARBA" id="ARBA00023136"/>
    </source>
</evidence>
<dbReference type="GeneID" id="85443716"/>
<dbReference type="InterPro" id="IPR051788">
    <property type="entry name" value="MFS_Transporter"/>
</dbReference>
<feature type="transmembrane region" description="Helical" evidence="7">
    <location>
        <begin position="128"/>
        <end position="146"/>
    </location>
</feature>
<keyword evidence="5 7" id="KW-1133">Transmembrane helix</keyword>
<keyword evidence="10" id="KW-1185">Reference proteome</keyword>
<dbReference type="RefSeq" id="XP_060407010.1">
    <property type="nucleotide sequence ID" value="XM_060559476.1"/>
</dbReference>
<protein>
    <submittedName>
        <fullName evidence="9">Major facilitator superfamily domain-containing protein</fullName>
    </submittedName>
</protein>
<feature type="transmembrane region" description="Helical" evidence="7">
    <location>
        <begin position="428"/>
        <end position="447"/>
    </location>
</feature>
<keyword evidence="3" id="KW-0813">Transport</keyword>
<feature type="domain" description="Major facilitator superfamily (MFS) profile" evidence="8">
    <location>
        <begin position="59"/>
        <end position="451"/>
    </location>
</feature>
<feature type="transmembrane region" description="Helical" evidence="7">
    <location>
        <begin position="308"/>
        <end position="328"/>
    </location>
</feature>
<dbReference type="InterPro" id="IPR036259">
    <property type="entry name" value="MFS_trans_sf"/>
</dbReference>
<organism evidence="9 10">
    <name type="scientific">Colletotrichum navitas</name>
    <dbReference type="NCBI Taxonomy" id="681940"/>
    <lineage>
        <taxon>Eukaryota</taxon>
        <taxon>Fungi</taxon>
        <taxon>Dikarya</taxon>
        <taxon>Ascomycota</taxon>
        <taxon>Pezizomycotina</taxon>
        <taxon>Sordariomycetes</taxon>
        <taxon>Hypocreomycetidae</taxon>
        <taxon>Glomerellales</taxon>
        <taxon>Glomerellaceae</taxon>
        <taxon>Colletotrichum</taxon>
        <taxon>Colletotrichum graminicola species complex</taxon>
    </lineage>
</organism>
<dbReference type="GO" id="GO:0016020">
    <property type="term" value="C:membrane"/>
    <property type="evidence" value="ECO:0007669"/>
    <property type="project" value="TreeGrafter"/>
</dbReference>
<dbReference type="PANTHER" id="PTHR23514">
    <property type="entry name" value="BYPASS OF STOP CODON PROTEIN 6"/>
    <property type="match status" value="1"/>
</dbReference>
<gene>
    <name evidence="9" type="ORF">LY79DRAFT_573471</name>
</gene>
<feature type="transmembrane region" description="Helical" evidence="7">
    <location>
        <begin position="361"/>
        <end position="382"/>
    </location>
</feature>
<reference evidence="9" key="1">
    <citation type="submission" date="2021-06" db="EMBL/GenBank/DDBJ databases">
        <title>Comparative genomics, transcriptomics and evolutionary studies reveal genomic signatures of adaptation to plant cell wall in hemibiotrophic fungi.</title>
        <authorList>
            <consortium name="DOE Joint Genome Institute"/>
            <person name="Baroncelli R."/>
            <person name="Diaz J.F."/>
            <person name="Benocci T."/>
            <person name="Peng M."/>
            <person name="Battaglia E."/>
            <person name="Haridas S."/>
            <person name="Andreopoulos W."/>
            <person name="Labutti K."/>
            <person name="Pangilinan J."/>
            <person name="Floch G.L."/>
            <person name="Makela M.R."/>
            <person name="Henrissat B."/>
            <person name="Grigoriev I.V."/>
            <person name="Crouch J.A."/>
            <person name="De Vries R.P."/>
            <person name="Sukno S.A."/>
            <person name="Thon M.R."/>
        </authorList>
    </citation>
    <scope>NUCLEOTIDE SEQUENCE</scope>
    <source>
        <strain evidence="9">CBS 125086</strain>
    </source>
</reference>
<dbReference type="EMBL" id="JAHLJV010000202">
    <property type="protein sequence ID" value="KAK1564190.1"/>
    <property type="molecule type" value="Genomic_DNA"/>
</dbReference>
<dbReference type="Proteomes" id="UP001230504">
    <property type="component" value="Unassembled WGS sequence"/>
</dbReference>
<name>A0AAD8UX99_9PEZI</name>
<feature type="transmembrane region" description="Helical" evidence="7">
    <location>
        <begin position="96"/>
        <end position="116"/>
    </location>
</feature>
<evidence type="ECO:0000256" key="1">
    <source>
        <dbReference type="ARBA" id="ARBA00004127"/>
    </source>
</evidence>
<comment type="similarity">
    <text evidence="2">Belongs to the major facilitator superfamily.</text>
</comment>
<dbReference type="SUPFAM" id="SSF103473">
    <property type="entry name" value="MFS general substrate transporter"/>
    <property type="match status" value="1"/>
</dbReference>
<dbReference type="FunFam" id="1.20.1250.20:FF:000286">
    <property type="entry name" value="MFS efflux transporter"/>
    <property type="match status" value="1"/>
</dbReference>
<sequence length="457" mass="49166">MSSPPSPSIAYQTTISDEPISMMVEKTAGSPPATATTTAAAAVTTMQTASRERWNHPRSNVFRVTASFWSLLNLGIFDAAYGAMLPYLQSFYGINYTAVSLVFLSPLIGYVFSGILNTRLHNTLGQRGLGVLCGGAHLLSAIINVLHPPFPVLVVSFMLGGLGNGLSDAAWNAWIGNLDRSNELLGFLHAAYGLGGLVSPLIATAIITRAKLPWYTFYYVVIGVSVVEILALTTAFRNHTGRRYRELMACSPGAHESSASIRSVLTTQPEARIAWLSALFVLIYIGVEVSLGGWVVEFLLRIRNGDDFASGMGATGYWLGITLGRILLPFVTNIIGLRMAVAAYLAMAMVMELIFWLVPHFYASIIAVGVQGFFIGPMFPHAVSAITSLLPQHLHVVVIGFVAALGGCGASLLPFALGALAQRFSVTALQPFVLTCLGVSLVIWLFIPHAKKRRCSR</sequence>